<keyword evidence="11" id="KW-1185">Reference proteome</keyword>
<dbReference type="SUPFAM" id="SSF102114">
    <property type="entry name" value="Radical SAM enzymes"/>
    <property type="match status" value="1"/>
</dbReference>
<keyword evidence="6 8" id="KW-0411">Iron-sulfur</keyword>
<keyword evidence="3 8" id="KW-0479">Metal-binding</keyword>
<comment type="subunit">
    <text evidence="8">Homodimer.</text>
</comment>
<feature type="binding site" evidence="8">
    <location>
        <begin position="41"/>
        <end position="43"/>
    </location>
    <ligand>
        <name>S-adenosyl-L-methionine</name>
        <dbReference type="ChEBI" id="CHEBI:59789"/>
    </ligand>
</feature>
<comment type="cofactor">
    <cofactor evidence="8">
        <name>S-adenosyl-L-methionine</name>
        <dbReference type="ChEBI" id="CHEBI:59789"/>
    </cofactor>
    <text evidence="8">Binds 1 S-adenosyl-L-methionine per subunit.</text>
</comment>
<dbReference type="HAMAP" id="MF_00917">
    <property type="entry name" value="QueE"/>
    <property type="match status" value="1"/>
</dbReference>
<dbReference type="GO" id="GO:0051539">
    <property type="term" value="F:4 iron, 4 sulfur cluster binding"/>
    <property type="evidence" value="ECO:0007669"/>
    <property type="project" value="UniProtKB-UniRule"/>
</dbReference>
<keyword evidence="1 8" id="KW-0004">4Fe-4S</keyword>
<feature type="binding site" evidence="8">
    <location>
        <position position="30"/>
    </location>
    <ligand>
        <name>substrate</name>
    </ligand>
</feature>
<dbReference type="RefSeq" id="WP_011187411.1">
    <property type="nucleotide sequence ID" value="NC_006138.1"/>
</dbReference>
<evidence type="ECO:0000256" key="4">
    <source>
        <dbReference type="ARBA" id="ARBA00022842"/>
    </source>
</evidence>
<comment type="similarity">
    <text evidence="8">Belongs to the radical SAM superfamily. 7-carboxy-7-deazaguanine synthase family.</text>
</comment>
<dbReference type="PANTHER" id="PTHR42836:SF1">
    <property type="entry name" value="7-CARBOXY-7-DEAZAGUANINE SYNTHASE"/>
    <property type="match status" value="1"/>
</dbReference>
<evidence type="ECO:0000256" key="5">
    <source>
        <dbReference type="ARBA" id="ARBA00023004"/>
    </source>
</evidence>
<comment type="function">
    <text evidence="8">Catalyzes the complex heterocyclic radical-mediated conversion of 6-carboxy-5,6,7,8-tetrahydropterin (CPH4) to 7-carboxy-7-deazaguanine (CDG), a step common to the biosynthetic pathways of all 7-deazapurine-containing compounds.</text>
</comment>
<dbReference type="UniPathway" id="UPA00391"/>
<feature type="binding site" evidence="8">
    <location>
        <position position="74"/>
    </location>
    <ligand>
        <name>substrate</name>
    </ligand>
</feature>
<evidence type="ECO:0000256" key="1">
    <source>
        <dbReference type="ARBA" id="ARBA00022485"/>
    </source>
</evidence>
<evidence type="ECO:0000256" key="7">
    <source>
        <dbReference type="ARBA" id="ARBA00023239"/>
    </source>
</evidence>
<keyword evidence="2 8" id="KW-0949">S-adenosyl-L-methionine</keyword>
<dbReference type="KEGG" id="dps:DP0166"/>
<dbReference type="InterPro" id="IPR013785">
    <property type="entry name" value="Aldolase_TIM"/>
</dbReference>
<dbReference type="eggNOG" id="COG0602">
    <property type="taxonomic scope" value="Bacteria"/>
</dbReference>
<keyword evidence="5 8" id="KW-0408">Iron</keyword>
<dbReference type="STRING" id="177439.DP0166"/>
<dbReference type="GO" id="GO:0016840">
    <property type="term" value="F:carbon-nitrogen lyase activity"/>
    <property type="evidence" value="ECO:0007669"/>
    <property type="project" value="UniProtKB-UniRule"/>
</dbReference>
<evidence type="ECO:0000313" key="10">
    <source>
        <dbReference type="EMBL" id="CAG34895.1"/>
    </source>
</evidence>
<dbReference type="InterPro" id="IPR007197">
    <property type="entry name" value="rSAM"/>
</dbReference>
<dbReference type="AlphaFoldDB" id="Q6ARY0"/>
<accession>Q6ARY0</accession>
<comment type="cofactor">
    <cofactor evidence="8">
        <name>Mg(2+)</name>
        <dbReference type="ChEBI" id="CHEBI:18420"/>
    </cofactor>
</comment>
<dbReference type="Pfam" id="PF04055">
    <property type="entry name" value="Radical_SAM"/>
    <property type="match status" value="1"/>
</dbReference>
<protein>
    <recommendedName>
        <fullName evidence="8">7-carboxy-7-deazaguanine synthase</fullName>
        <shortName evidence="8">CDG synthase</shortName>
        <ecNumber evidence="8">4.3.99.3</ecNumber>
    </recommendedName>
    <alternativeName>
        <fullName evidence="8">Queuosine biosynthesis protein QueE</fullName>
    </alternativeName>
</protein>
<dbReference type="EMBL" id="CR522870">
    <property type="protein sequence ID" value="CAG34895.1"/>
    <property type="molecule type" value="Genomic_DNA"/>
</dbReference>
<name>Q6ARY0_DESPS</name>
<evidence type="ECO:0000256" key="2">
    <source>
        <dbReference type="ARBA" id="ARBA00022691"/>
    </source>
</evidence>
<feature type="binding site" evidence="8">
    <location>
        <position position="42"/>
    </location>
    <ligand>
        <name>[4Fe-4S] cluster</name>
        <dbReference type="ChEBI" id="CHEBI:49883"/>
        <note>4Fe-4S-S-AdoMet</note>
    </ligand>
</feature>
<feature type="binding site" evidence="8">
    <location>
        <position position="44"/>
    </location>
    <ligand>
        <name>Mg(2+)</name>
        <dbReference type="ChEBI" id="CHEBI:18420"/>
    </ligand>
</feature>
<dbReference type="InterPro" id="IPR058240">
    <property type="entry name" value="rSAM_sf"/>
</dbReference>
<evidence type="ECO:0000256" key="6">
    <source>
        <dbReference type="ARBA" id="ARBA00023014"/>
    </source>
</evidence>
<dbReference type="HOGENOM" id="CLU_066739_2_4_7"/>
<evidence type="ECO:0000259" key="9">
    <source>
        <dbReference type="Pfam" id="PF04055"/>
    </source>
</evidence>
<dbReference type="GO" id="GO:0000287">
    <property type="term" value="F:magnesium ion binding"/>
    <property type="evidence" value="ECO:0007669"/>
    <property type="project" value="UniProtKB-UniRule"/>
</dbReference>
<evidence type="ECO:0000256" key="3">
    <source>
        <dbReference type="ARBA" id="ARBA00022723"/>
    </source>
</evidence>
<feature type="domain" description="Radical SAM core" evidence="9">
    <location>
        <begin position="33"/>
        <end position="109"/>
    </location>
</feature>
<feature type="binding site" evidence="8">
    <location>
        <position position="76"/>
    </location>
    <ligand>
        <name>S-adenosyl-L-methionine</name>
        <dbReference type="ChEBI" id="CHEBI:59789"/>
    </ligand>
</feature>
<comment type="cofactor">
    <cofactor evidence="8">
        <name>[4Fe-4S] cluster</name>
        <dbReference type="ChEBI" id="CHEBI:49883"/>
    </cofactor>
    <text evidence="8">Binds 1 [4Fe-4S] cluster. The cluster is coordinated with 3 cysteines and an exchangeable S-adenosyl-L-methionine.</text>
</comment>
<keyword evidence="4 8" id="KW-0460">Magnesium</keyword>
<dbReference type="InterPro" id="IPR024924">
    <property type="entry name" value="7-CO-7-deazaguanine_synth-like"/>
</dbReference>
<dbReference type="PIRSF" id="PIRSF000370">
    <property type="entry name" value="QueE"/>
    <property type="match status" value="1"/>
</dbReference>
<evidence type="ECO:0000313" key="11">
    <source>
        <dbReference type="Proteomes" id="UP000000602"/>
    </source>
</evidence>
<feature type="binding site" evidence="8">
    <location>
        <position position="39"/>
    </location>
    <ligand>
        <name>[4Fe-4S] cluster</name>
        <dbReference type="ChEBI" id="CHEBI:49883"/>
        <note>4Fe-4S-S-AdoMet</note>
    </ligand>
</feature>
<keyword evidence="7 8" id="KW-0456">Lyase</keyword>
<keyword evidence="8" id="KW-0671">Queuosine biosynthesis</keyword>
<feature type="binding site" evidence="8">
    <location>
        <begin position="121"/>
        <end position="123"/>
    </location>
    <ligand>
        <name>S-adenosyl-L-methionine</name>
        <dbReference type="ChEBI" id="CHEBI:59789"/>
    </ligand>
</feature>
<dbReference type="GO" id="GO:0008616">
    <property type="term" value="P:tRNA queuosine(34) biosynthetic process"/>
    <property type="evidence" value="ECO:0007669"/>
    <property type="project" value="UniProtKB-UniRule"/>
</dbReference>
<comment type="catalytic activity">
    <reaction evidence="8">
        <text>6-carboxy-5,6,7,8-tetrahydropterin + H(+) = 7-carboxy-7-carbaguanine + NH4(+)</text>
        <dbReference type="Rhea" id="RHEA:27974"/>
        <dbReference type="ChEBI" id="CHEBI:15378"/>
        <dbReference type="ChEBI" id="CHEBI:28938"/>
        <dbReference type="ChEBI" id="CHEBI:61032"/>
        <dbReference type="ChEBI" id="CHEBI:61036"/>
        <dbReference type="EC" id="4.3.99.3"/>
    </reaction>
</comment>
<dbReference type="EC" id="4.3.99.3" evidence="8"/>
<dbReference type="PANTHER" id="PTHR42836">
    <property type="entry name" value="7-CARBOXY-7-DEAZAGUANINE SYNTHASE"/>
    <property type="match status" value="1"/>
</dbReference>
<sequence>MPDIILDVHEIFTSIQGEGPLMGRPASFLRLSGCVEPLCPWCDTKQAWGPGKTISVEEVASRLIALGNRLCIITGGEPFLQWESGLNLLERLLLTEGIEIQYETSGKVLIPADCRGFKVCSPKYLANIWHYLPENSERADCFKFVAGDELKPVQEFITKHNLDQDRVWIMPMGTGRDEQLTRSPKIWEFCVKHHYNFSPRLHTLFFNNQQGV</sequence>
<comment type="pathway">
    <text evidence="8">Purine metabolism; 7-cyano-7-deazaguanine biosynthesis.</text>
</comment>
<dbReference type="SFLD" id="SFLDS00029">
    <property type="entry name" value="Radical_SAM"/>
    <property type="match status" value="1"/>
</dbReference>
<organism evidence="10 11">
    <name type="scientific">Desulfotalea psychrophila (strain LSv54 / DSM 12343)</name>
    <dbReference type="NCBI Taxonomy" id="177439"/>
    <lineage>
        <taxon>Bacteria</taxon>
        <taxon>Pseudomonadati</taxon>
        <taxon>Thermodesulfobacteriota</taxon>
        <taxon>Desulfobulbia</taxon>
        <taxon>Desulfobulbales</taxon>
        <taxon>Desulfocapsaceae</taxon>
        <taxon>Desulfotalea</taxon>
    </lineage>
</organism>
<evidence type="ECO:0000256" key="8">
    <source>
        <dbReference type="HAMAP-Rule" id="MF_00917"/>
    </source>
</evidence>
<proteinExistence type="inferred from homology"/>
<feature type="binding site" evidence="8">
    <location>
        <begin position="15"/>
        <end position="17"/>
    </location>
    <ligand>
        <name>substrate</name>
    </ligand>
</feature>
<comment type="caution">
    <text evidence="8">Lacks conserved residue(s) required for the propagation of feature annotation.</text>
</comment>
<dbReference type="Proteomes" id="UP000000602">
    <property type="component" value="Chromosome"/>
</dbReference>
<gene>
    <name evidence="8" type="primary">queE</name>
    <name evidence="10" type="ordered locus">DP0166</name>
</gene>
<reference evidence="11" key="1">
    <citation type="journal article" date="2004" name="Environ. Microbiol.">
        <title>The genome of Desulfotalea psychrophila, a sulfate-reducing bacterium from permanently cold Arctic sediments.</title>
        <authorList>
            <person name="Rabus R."/>
            <person name="Ruepp A."/>
            <person name="Frickey T."/>
            <person name="Rattei T."/>
            <person name="Fartmann B."/>
            <person name="Stark M."/>
            <person name="Bauer M."/>
            <person name="Zibat A."/>
            <person name="Lombardot T."/>
            <person name="Becker I."/>
            <person name="Amann J."/>
            <person name="Gellner K."/>
            <person name="Teeling H."/>
            <person name="Leuschner W.D."/>
            <person name="Gloeckner F.-O."/>
            <person name="Lupas A.N."/>
            <person name="Amann R."/>
            <person name="Klenk H.-P."/>
        </authorList>
    </citation>
    <scope>NUCLEOTIDE SEQUENCE [LARGE SCALE GENOMIC DNA]</scope>
    <source>
        <strain evidence="11">DSM 12343 / LSv54</strain>
    </source>
</reference>
<dbReference type="Gene3D" id="3.20.20.70">
    <property type="entry name" value="Aldolase class I"/>
    <property type="match status" value="1"/>
</dbReference>
<feature type="binding site" evidence="8">
    <location>
        <position position="34"/>
    </location>
    <ligand>
        <name>[4Fe-4S] cluster</name>
        <dbReference type="ChEBI" id="CHEBI:49883"/>
        <note>4Fe-4S-S-AdoMet</note>
    </ligand>
</feature>
<dbReference type="GO" id="GO:1904047">
    <property type="term" value="F:S-adenosyl-L-methionine binding"/>
    <property type="evidence" value="ECO:0007669"/>
    <property type="project" value="UniProtKB-UniRule"/>
</dbReference>